<dbReference type="AlphaFoldDB" id="A0A914WUS7"/>
<proteinExistence type="predicted"/>
<sequence length="145" mass="15291">MARWLNTIGYCSILLALISFAATAENSCKPNYKGGCEQANKLFNRCKGQCIIEKGSCTCRANNLSPPNDDCVDSGAVDERVFCGTSLGGCYSTRDGCVNEGCGGGGECVNFGKGQQNDCRCVLPSLFDPTTAATRSTVPPRPSGR</sequence>
<reference evidence="3" key="1">
    <citation type="submission" date="2022-11" db="UniProtKB">
        <authorList>
            <consortium name="WormBaseParasite"/>
        </authorList>
    </citation>
    <scope>IDENTIFICATION</scope>
</reference>
<evidence type="ECO:0000256" key="1">
    <source>
        <dbReference type="SAM" id="SignalP"/>
    </source>
</evidence>
<feature type="signal peptide" evidence="1">
    <location>
        <begin position="1"/>
        <end position="23"/>
    </location>
</feature>
<keyword evidence="1" id="KW-0732">Signal</keyword>
<organism evidence="2 3">
    <name type="scientific">Plectus sambesii</name>
    <dbReference type="NCBI Taxonomy" id="2011161"/>
    <lineage>
        <taxon>Eukaryota</taxon>
        <taxon>Metazoa</taxon>
        <taxon>Ecdysozoa</taxon>
        <taxon>Nematoda</taxon>
        <taxon>Chromadorea</taxon>
        <taxon>Plectida</taxon>
        <taxon>Plectina</taxon>
        <taxon>Plectoidea</taxon>
        <taxon>Plectidae</taxon>
        <taxon>Plectus</taxon>
    </lineage>
</organism>
<protein>
    <submittedName>
        <fullName evidence="3">Uncharacterized protein</fullName>
    </submittedName>
</protein>
<keyword evidence="2" id="KW-1185">Reference proteome</keyword>
<evidence type="ECO:0000313" key="2">
    <source>
        <dbReference type="Proteomes" id="UP000887566"/>
    </source>
</evidence>
<dbReference type="Proteomes" id="UP000887566">
    <property type="component" value="Unplaced"/>
</dbReference>
<dbReference type="WBParaSite" id="PSAMB.scaffold5323size12040.g26350.t1">
    <property type="protein sequence ID" value="PSAMB.scaffold5323size12040.g26350.t1"/>
    <property type="gene ID" value="PSAMB.scaffold5323size12040.g26350"/>
</dbReference>
<feature type="chain" id="PRO_5037954676" evidence="1">
    <location>
        <begin position="24"/>
        <end position="145"/>
    </location>
</feature>
<accession>A0A914WUS7</accession>
<evidence type="ECO:0000313" key="3">
    <source>
        <dbReference type="WBParaSite" id="PSAMB.scaffold5323size12040.g26350.t1"/>
    </source>
</evidence>
<name>A0A914WUS7_9BILA</name>